<dbReference type="SMART" id="SM00166">
    <property type="entry name" value="UBX"/>
    <property type="match status" value="1"/>
</dbReference>
<dbReference type="RefSeq" id="XP_021880271.1">
    <property type="nucleotide sequence ID" value="XM_022024551.1"/>
</dbReference>
<dbReference type="Pfam" id="PF11470">
    <property type="entry name" value="TUG-UBL1"/>
    <property type="match status" value="1"/>
</dbReference>
<feature type="compositionally biased region" description="Polar residues" evidence="1">
    <location>
        <begin position="371"/>
        <end position="391"/>
    </location>
</feature>
<proteinExistence type="predicted"/>
<dbReference type="InterPro" id="IPR029071">
    <property type="entry name" value="Ubiquitin-like_domsf"/>
</dbReference>
<reference evidence="3 4" key="1">
    <citation type="submission" date="2016-07" db="EMBL/GenBank/DDBJ databases">
        <title>Pervasive Adenine N6-methylation of Active Genes in Fungi.</title>
        <authorList>
            <consortium name="DOE Joint Genome Institute"/>
            <person name="Mondo S.J."/>
            <person name="Dannebaum R.O."/>
            <person name="Kuo R.C."/>
            <person name="Labutti K."/>
            <person name="Haridas S."/>
            <person name="Kuo A."/>
            <person name="Salamov A."/>
            <person name="Ahrendt S.R."/>
            <person name="Lipzen A."/>
            <person name="Sullivan W."/>
            <person name="Andreopoulos W.B."/>
            <person name="Clum A."/>
            <person name="Lindquist E."/>
            <person name="Daum C."/>
            <person name="Ramamoorthy G.K."/>
            <person name="Gryganskyi A."/>
            <person name="Culley D."/>
            <person name="Magnuson J.K."/>
            <person name="James T.Y."/>
            <person name="O'Malley M.A."/>
            <person name="Stajich J.E."/>
            <person name="Spatafora J.W."/>
            <person name="Visel A."/>
            <person name="Grigoriev I.V."/>
        </authorList>
    </citation>
    <scope>NUCLEOTIDE SEQUENCE [LARGE SCALE GENOMIC DNA]</scope>
    <source>
        <strain evidence="3 4">NRRL 3116</strain>
    </source>
</reference>
<feature type="region of interest" description="Disordered" evidence="1">
    <location>
        <begin position="337"/>
        <end position="391"/>
    </location>
</feature>
<dbReference type="CDD" id="cd17075">
    <property type="entry name" value="UBX1_UBXN9"/>
    <property type="match status" value="1"/>
</dbReference>
<dbReference type="OrthoDB" id="440781at2759"/>
<dbReference type="PROSITE" id="PS50033">
    <property type="entry name" value="UBX"/>
    <property type="match status" value="1"/>
</dbReference>
<comment type="caution">
    <text evidence="3">The sequence shown here is derived from an EMBL/GenBank/DDBJ whole genome shotgun (WGS) entry which is preliminary data.</text>
</comment>
<dbReference type="AlphaFoldDB" id="A0A1Y2GJL1"/>
<dbReference type="CDD" id="cd16118">
    <property type="entry name" value="UBX2_UBXN9"/>
    <property type="match status" value="1"/>
</dbReference>
<dbReference type="InterPro" id="IPR059238">
    <property type="entry name" value="UBX1_UBXN9"/>
</dbReference>
<dbReference type="Gene3D" id="3.10.20.90">
    <property type="entry name" value="Phosphatidylinositol 3-kinase Catalytic Subunit, Chain A, domain 1"/>
    <property type="match status" value="2"/>
</dbReference>
<name>A0A1Y2GJL1_9FUNG</name>
<protein>
    <recommendedName>
        <fullName evidence="2">UBX domain-containing protein</fullName>
    </recommendedName>
</protein>
<dbReference type="Pfam" id="PF00789">
    <property type="entry name" value="UBX"/>
    <property type="match status" value="1"/>
</dbReference>
<dbReference type="InterPro" id="IPR001012">
    <property type="entry name" value="UBX_dom"/>
</dbReference>
<dbReference type="GO" id="GO:0006886">
    <property type="term" value="P:intracellular protein transport"/>
    <property type="evidence" value="ECO:0007669"/>
    <property type="project" value="TreeGrafter"/>
</dbReference>
<feature type="compositionally biased region" description="Polar residues" evidence="1">
    <location>
        <begin position="671"/>
        <end position="681"/>
    </location>
</feature>
<dbReference type="InterPro" id="IPR021569">
    <property type="entry name" value="TUG-UBL1"/>
</dbReference>
<dbReference type="Proteomes" id="UP000193648">
    <property type="component" value="Unassembled WGS sequence"/>
</dbReference>
<dbReference type="EMBL" id="MCFF01000024">
    <property type="protein sequence ID" value="ORZ12922.1"/>
    <property type="molecule type" value="Genomic_DNA"/>
</dbReference>
<feature type="compositionally biased region" description="Polar residues" evidence="1">
    <location>
        <begin position="439"/>
        <end position="449"/>
    </location>
</feature>
<evidence type="ECO:0000256" key="1">
    <source>
        <dbReference type="SAM" id="MobiDB-lite"/>
    </source>
</evidence>
<keyword evidence="4" id="KW-1185">Reference proteome</keyword>
<evidence type="ECO:0000313" key="4">
    <source>
        <dbReference type="Proteomes" id="UP000193648"/>
    </source>
</evidence>
<feature type="region of interest" description="Disordered" evidence="1">
    <location>
        <begin position="639"/>
        <end position="716"/>
    </location>
</feature>
<organism evidence="3 4">
    <name type="scientific">Lobosporangium transversale</name>
    <dbReference type="NCBI Taxonomy" id="64571"/>
    <lineage>
        <taxon>Eukaryota</taxon>
        <taxon>Fungi</taxon>
        <taxon>Fungi incertae sedis</taxon>
        <taxon>Mucoromycota</taxon>
        <taxon>Mortierellomycotina</taxon>
        <taxon>Mortierellomycetes</taxon>
        <taxon>Mortierellales</taxon>
        <taxon>Mortierellaceae</taxon>
        <taxon>Lobosporangium</taxon>
    </lineage>
</organism>
<feature type="domain" description="UBX" evidence="2">
    <location>
        <begin position="545"/>
        <end position="621"/>
    </location>
</feature>
<dbReference type="STRING" id="64571.A0A1Y2GJL1"/>
<sequence length="716" mass="78979">MASNLTVFLGGGKKQLVKTTPTMILRQVVNTVCEKQGYGDPETYGLKSGKNFLDLSLSIRYANIVPGAKLELARVPKDKSTPTHVDLALQLEDGGRMIQSFAVTTTLWDVLLGFERASNGTLNLTRRTAVPQSTTKNIFSLQRIKKAVKPATEVYMLPVVILLEREYVSIPILKTTTLQLAGLFKGNAVFRVMMRPTDAGIEDFMEDIERVLLPNATANNEAPKNLSALESSSNPILVSNRTSDANPSPHTLPFGIDKTAGEKPDVIISTDSNPAIPGGRTGEISNTREVVGPASGAGMDIDLQRQTPVQDMSVAMIEASQEIRQLREQQTQAALTDRVKKLSKASDSSDRDRFVRSLPPGVFTEEPVSELDSNSSQPRSESPNSTSTNQQDVVRQIAHRVSLQLKKAQERGDSTIDYQTLIALEVEKEQKAGVLPGTPTASRQNTIQRNKAEDESPTHLDAATPSKSGALSEEPFDRNVKVFRPPSDSSVPLSNQIDLPDDFYTLTPQDVMKLLNSQKAKREEEENRGFKTSAVRAEEEKARERRYPKTIIRIRFPDRVQLQATFRSQETVGDLRKWVASACVGQGEKFDLYITPPRKVLSDNKQTLYQAGLAPQSIVYFSWVDSKLNQNPPFLNGEHMMMMQDLPNPGEEPEEKSEEASSSTMPASGGHTLNQQGSTPILSKEERRMSELMSTEKRAGGGSNGALPKWMKLSKK</sequence>
<accession>A0A1Y2GJL1</accession>
<evidence type="ECO:0000259" key="2">
    <source>
        <dbReference type="PROSITE" id="PS50033"/>
    </source>
</evidence>
<dbReference type="InParanoid" id="A0A1Y2GJL1"/>
<dbReference type="CDD" id="cd16105">
    <property type="entry name" value="Ubl_ASPSCR1_like"/>
    <property type="match status" value="1"/>
</dbReference>
<evidence type="ECO:0000313" key="3">
    <source>
        <dbReference type="EMBL" id="ORZ12922.1"/>
    </source>
</evidence>
<gene>
    <name evidence="3" type="ORF">BCR41DRAFT_355918</name>
</gene>
<dbReference type="GO" id="GO:0005737">
    <property type="term" value="C:cytoplasm"/>
    <property type="evidence" value="ECO:0007669"/>
    <property type="project" value="TreeGrafter"/>
</dbReference>
<dbReference type="GO" id="GO:0005634">
    <property type="term" value="C:nucleus"/>
    <property type="evidence" value="ECO:0007669"/>
    <property type="project" value="TreeGrafter"/>
</dbReference>
<dbReference type="PANTHER" id="PTHR46467:SF1">
    <property type="entry name" value="TETHER CONTAINING UBX DOMAIN FOR GLUT4"/>
    <property type="match status" value="1"/>
</dbReference>
<feature type="region of interest" description="Disordered" evidence="1">
    <location>
        <begin position="433"/>
        <end position="495"/>
    </location>
</feature>
<dbReference type="PANTHER" id="PTHR46467">
    <property type="entry name" value="TETHER CONTAINING UBX DOMAIN FOR GLUT4"/>
    <property type="match status" value="1"/>
</dbReference>
<dbReference type="GO" id="GO:0012506">
    <property type="term" value="C:vesicle membrane"/>
    <property type="evidence" value="ECO:0007669"/>
    <property type="project" value="TreeGrafter"/>
</dbReference>
<dbReference type="GeneID" id="33566395"/>
<feature type="compositionally biased region" description="Basic and acidic residues" evidence="1">
    <location>
        <begin position="683"/>
        <end position="699"/>
    </location>
</feature>
<dbReference type="SUPFAM" id="SSF54236">
    <property type="entry name" value="Ubiquitin-like"/>
    <property type="match status" value="2"/>
</dbReference>